<organism evidence="1 2">
    <name type="scientific">Gossypium trilobum</name>
    <dbReference type="NCBI Taxonomy" id="34281"/>
    <lineage>
        <taxon>Eukaryota</taxon>
        <taxon>Viridiplantae</taxon>
        <taxon>Streptophyta</taxon>
        <taxon>Embryophyta</taxon>
        <taxon>Tracheophyta</taxon>
        <taxon>Spermatophyta</taxon>
        <taxon>Magnoliopsida</taxon>
        <taxon>eudicotyledons</taxon>
        <taxon>Gunneridae</taxon>
        <taxon>Pentapetalae</taxon>
        <taxon>rosids</taxon>
        <taxon>malvids</taxon>
        <taxon>Malvales</taxon>
        <taxon>Malvaceae</taxon>
        <taxon>Malvoideae</taxon>
        <taxon>Gossypium</taxon>
    </lineage>
</organism>
<dbReference type="EMBL" id="JABEZW010221693">
    <property type="protein sequence ID" value="MBA0786125.1"/>
    <property type="molecule type" value="Genomic_DNA"/>
</dbReference>
<evidence type="ECO:0000313" key="1">
    <source>
        <dbReference type="EMBL" id="MBA0786125.1"/>
    </source>
</evidence>
<reference evidence="1 2" key="1">
    <citation type="journal article" date="2019" name="Genome Biol. Evol.">
        <title>Insights into the evolution of the New World diploid cottons (Gossypium, subgenus Houzingenia) based on genome sequencing.</title>
        <authorList>
            <person name="Grover C.E."/>
            <person name="Arick M.A. 2nd"/>
            <person name="Thrash A."/>
            <person name="Conover J.L."/>
            <person name="Sanders W.S."/>
            <person name="Peterson D.G."/>
            <person name="Frelichowski J.E."/>
            <person name="Scheffler J.A."/>
            <person name="Scheffler B.E."/>
            <person name="Wendel J.F."/>
        </authorList>
    </citation>
    <scope>NUCLEOTIDE SEQUENCE [LARGE SCALE GENOMIC DNA]</scope>
    <source>
        <strain evidence="1">8</strain>
        <tissue evidence="1">Leaf</tissue>
    </source>
</reference>
<dbReference type="AlphaFoldDB" id="A0A7J9FNH0"/>
<keyword evidence="2" id="KW-1185">Reference proteome</keyword>
<proteinExistence type="predicted"/>
<comment type="caution">
    <text evidence="1">The sequence shown here is derived from an EMBL/GenBank/DDBJ whole genome shotgun (WGS) entry which is preliminary data.</text>
</comment>
<protein>
    <submittedName>
        <fullName evidence="1">Uncharacterized protein</fullName>
    </submittedName>
</protein>
<gene>
    <name evidence="1" type="ORF">Gotri_025695</name>
</gene>
<evidence type="ECO:0000313" key="2">
    <source>
        <dbReference type="Proteomes" id="UP000593568"/>
    </source>
</evidence>
<sequence>MTSKQALNSQFLVYQIKTFIILSFLKVQFCKGFNNKKDY</sequence>
<accession>A0A7J9FNH0</accession>
<dbReference type="Proteomes" id="UP000593568">
    <property type="component" value="Unassembled WGS sequence"/>
</dbReference>
<name>A0A7J9FNH0_9ROSI</name>